<accession>A0A2P2QJ48</accession>
<evidence type="ECO:0000313" key="1">
    <source>
        <dbReference type="EMBL" id="MBX67009.1"/>
    </source>
</evidence>
<name>A0A2P2QJ48_RHIMU</name>
<sequence length="28" mass="3442">MLPHYSVWRRDKCAQPYLCFHKEAIFTT</sequence>
<protein>
    <submittedName>
        <fullName evidence="1">Uncharacterized protein</fullName>
    </submittedName>
</protein>
<reference evidence="1" key="1">
    <citation type="submission" date="2018-02" db="EMBL/GenBank/DDBJ databases">
        <title>Rhizophora mucronata_Transcriptome.</title>
        <authorList>
            <person name="Meera S.P."/>
            <person name="Sreeshan A."/>
            <person name="Augustine A."/>
        </authorList>
    </citation>
    <scope>NUCLEOTIDE SEQUENCE</scope>
    <source>
        <tissue evidence="1">Leaf</tissue>
    </source>
</reference>
<proteinExistence type="predicted"/>
<organism evidence="1">
    <name type="scientific">Rhizophora mucronata</name>
    <name type="common">Asiatic mangrove</name>
    <dbReference type="NCBI Taxonomy" id="61149"/>
    <lineage>
        <taxon>Eukaryota</taxon>
        <taxon>Viridiplantae</taxon>
        <taxon>Streptophyta</taxon>
        <taxon>Embryophyta</taxon>
        <taxon>Tracheophyta</taxon>
        <taxon>Spermatophyta</taxon>
        <taxon>Magnoliopsida</taxon>
        <taxon>eudicotyledons</taxon>
        <taxon>Gunneridae</taxon>
        <taxon>Pentapetalae</taxon>
        <taxon>rosids</taxon>
        <taxon>fabids</taxon>
        <taxon>Malpighiales</taxon>
        <taxon>Rhizophoraceae</taxon>
        <taxon>Rhizophora</taxon>
    </lineage>
</organism>
<dbReference type="AlphaFoldDB" id="A0A2P2QJ48"/>
<dbReference type="EMBL" id="GGEC01086525">
    <property type="protein sequence ID" value="MBX67009.1"/>
    <property type="molecule type" value="Transcribed_RNA"/>
</dbReference>